<feature type="transmembrane region" description="Helical" evidence="1">
    <location>
        <begin position="73"/>
        <end position="93"/>
    </location>
</feature>
<dbReference type="EMBL" id="BNJF01000001">
    <property type="protein sequence ID" value="GHO43812.1"/>
    <property type="molecule type" value="Genomic_DNA"/>
</dbReference>
<dbReference type="InterPro" id="IPR021215">
    <property type="entry name" value="DUF2752"/>
</dbReference>
<proteinExistence type="predicted"/>
<evidence type="ECO:0000313" key="3">
    <source>
        <dbReference type="Proteomes" id="UP000612362"/>
    </source>
</evidence>
<evidence type="ECO:0008006" key="4">
    <source>
        <dbReference type="Google" id="ProtNLM"/>
    </source>
</evidence>
<accession>A0A8J3MPH0</accession>
<reference evidence="2" key="1">
    <citation type="submission" date="2020-10" db="EMBL/GenBank/DDBJ databases">
        <title>Taxonomic study of unclassified bacteria belonging to the class Ktedonobacteria.</title>
        <authorList>
            <person name="Yabe S."/>
            <person name="Wang C.M."/>
            <person name="Zheng Y."/>
            <person name="Sakai Y."/>
            <person name="Cavaletti L."/>
            <person name="Monciardini P."/>
            <person name="Donadio S."/>
        </authorList>
    </citation>
    <scope>NUCLEOTIDE SEQUENCE</scope>
    <source>
        <strain evidence="2">SOSP1-1</strain>
    </source>
</reference>
<dbReference type="Pfam" id="PF10825">
    <property type="entry name" value="DUF2752"/>
    <property type="match status" value="1"/>
</dbReference>
<dbReference type="RefSeq" id="WP_220193262.1">
    <property type="nucleotide sequence ID" value="NZ_BNJF01000001.1"/>
</dbReference>
<keyword evidence="1" id="KW-0812">Transmembrane</keyword>
<name>A0A8J3MPH0_9CHLR</name>
<keyword evidence="1" id="KW-1133">Transmembrane helix</keyword>
<dbReference type="Proteomes" id="UP000612362">
    <property type="component" value="Unassembled WGS sequence"/>
</dbReference>
<sequence>MHKGTVVRVGKVGCYILLPVLFSLIPTTWIEAHPPFCLSRLLFKRRCPGCGMTRAASCAINGNLHAAWRYNPLFIVVLPLLSYSWLRGLITAWRSLLG</sequence>
<evidence type="ECO:0000256" key="1">
    <source>
        <dbReference type="SAM" id="Phobius"/>
    </source>
</evidence>
<comment type="caution">
    <text evidence="2">The sequence shown here is derived from an EMBL/GenBank/DDBJ whole genome shotgun (WGS) entry which is preliminary data.</text>
</comment>
<organism evidence="2 3">
    <name type="scientific">Ktedonospora formicarum</name>
    <dbReference type="NCBI Taxonomy" id="2778364"/>
    <lineage>
        <taxon>Bacteria</taxon>
        <taxon>Bacillati</taxon>
        <taxon>Chloroflexota</taxon>
        <taxon>Ktedonobacteria</taxon>
        <taxon>Ktedonobacterales</taxon>
        <taxon>Ktedonobacteraceae</taxon>
        <taxon>Ktedonospora</taxon>
    </lineage>
</organism>
<gene>
    <name evidence="2" type="ORF">KSX_19750</name>
</gene>
<keyword evidence="1" id="KW-0472">Membrane</keyword>
<evidence type="ECO:0000313" key="2">
    <source>
        <dbReference type="EMBL" id="GHO43812.1"/>
    </source>
</evidence>
<feature type="transmembrane region" description="Helical" evidence="1">
    <location>
        <begin position="12"/>
        <end position="30"/>
    </location>
</feature>
<dbReference type="AlphaFoldDB" id="A0A8J3MPH0"/>
<keyword evidence="3" id="KW-1185">Reference proteome</keyword>
<protein>
    <recommendedName>
        <fullName evidence="4">DUF2752 domain-containing protein</fullName>
    </recommendedName>
</protein>